<evidence type="ECO:0000313" key="1">
    <source>
        <dbReference type="EMBL" id="WDD97568.1"/>
    </source>
</evidence>
<dbReference type="Proteomes" id="UP000032568">
    <property type="component" value="Chromosome"/>
</dbReference>
<dbReference type="AlphaFoldDB" id="A0AAF0C228"/>
<dbReference type="PANTHER" id="PTHR33361:SF2">
    <property type="entry name" value="DUF885 DOMAIN-CONTAINING PROTEIN"/>
    <property type="match status" value="1"/>
</dbReference>
<name>A0AAF0C228_9GAMM</name>
<dbReference type="EMBL" id="CP059735">
    <property type="protein sequence ID" value="WDD97568.1"/>
    <property type="molecule type" value="Genomic_DNA"/>
</dbReference>
<dbReference type="Pfam" id="PF05960">
    <property type="entry name" value="DUF885"/>
    <property type="match status" value="1"/>
</dbReference>
<dbReference type="RefSeq" id="WP_084692931.1">
    <property type="nucleotide sequence ID" value="NZ_CP059735.1"/>
</dbReference>
<sequence length="628" mass="72013">MKKNLRQRLPWGAQHQAKTTSHKGALLPLLCALPLLSACQSVTPLSTDAAQTQTITTVASEQALNQENIRLNALMDEIWQYRLKVDPFKATKSGDNRYNHLLPDFSPEALAEKNKQLLGYVSRLEAIDRQQLSQENIINLDILLRQLDNDISLYKYKKHYVPILAESGFHSDFTFTVKGMPFAKSKDYHNYLSRLEALPRYFAQQIHWMRQGLATGRTLPSAVLSGYEQGIAAFIDDDPASSVLYAPFKKQPADISQQDFQQLQQQALALLAKKVIPAYQDFYDFMVSTYIPQARKTLGLSATPDGADFYQNRVKYYTTTDKTPDQIFNLGMQEVKRIRNEMQQIITSLDFDGDFAAFVNFLRTDPQFYATSAEALLKEAAYIAKKMDAKLPALFKHLPRNPYGVVPVPDHLAPKYTIGRYIPPSQDTQPGYYWLNTYGLDRRPLYVLEALTLHEAVPGHHLQSAINRELSDLPPHRRYSYISAFGEGWGLYAEYLGLEAGFYQDPYSNFGRLTYEMWRACRLVIDTGVHSKGWSRQQAIDFLQQNTALSKHNVRTEVDRYISWPGQALSYKMGELTIKRLRRETEQALGEKFDIREFHDQVLKNGSVPLQVLEQQIKHYVKKQLQEK</sequence>
<keyword evidence="2" id="KW-1185">Reference proteome</keyword>
<reference evidence="1 2" key="2">
    <citation type="journal article" date="2022" name="Mar. Drugs">
        <title>Bioassay-Guided Fractionation Leads to the Detection of Cholic Acid Generated by the Rare Thalassomonas sp.</title>
        <authorList>
            <person name="Pheiffer F."/>
            <person name="Schneider Y.K."/>
            <person name="Hansen E.H."/>
            <person name="Andersen J.H."/>
            <person name="Isaksson J."/>
            <person name="Busche T."/>
            <person name="R C."/>
            <person name="Kalinowski J."/>
            <person name="Zyl L.V."/>
            <person name="Trindade M."/>
        </authorList>
    </citation>
    <scope>NUCLEOTIDE SEQUENCE [LARGE SCALE GENOMIC DNA]</scope>
    <source>
        <strain evidence="1 2">A5K-106</strain>
    </source>
</reference>
<gene>
    <name evidence="1" type="ORF">SG35_019930</name>
</gene>
<organism evidence="1 2">
    <name type="scientific">Thalassomonas actiniarum</name>
    <dbReference type="NCBI Taxonomy" id="485447"/>
    <lineage>
        <taxon>Bacteria</taxon>
        <taxon>Pseudomonadati</taxon>
        <taxon>Pseudomonadota</taxon>
        <taxon>Gammaproteobacteria</taxon>
        <taxon>Alteromonadales</taxon>
        <taxon>Colwelliaceae</taxon>
        <taxon>Thalassomonas</taxon>
    </lineage>
</organism>
<dbReference type="KEGG" id="tact:SG35_019930"/>
<proteinExistence type="predicted"/>
<accession>A0AAF0C228</accession>
<reference evidence="1 2" key="1">
    <citation type="journal article" date="2015" name="Genome Announc.">
        <title>Draft Genome Sequences of Marine Isolates of Thalassomonas viridans and Thalassomonas actiniarum.</title>
        <authorList>
            <person name="Olonade I."/>
            <person name="van Zyl L.J."/>
            <person name="Trindade M."/>
        </authorList>
    </citation>
    <scope>NUCLEOTIDE SEQUENCE [LARGE SCALE GENOMIC DNA]</scope>
    <source>
        <strain evidence="1 2">A5K-106</strain>
    </source>
</reference>
<protein>
    <submittedName>
        <fullName evidence="1">DUF885 domain-containing protein</fullName>
    </submittedName>
</protein>
<evidence type="ECO:0000313" key="2">
    <source>
        <dbReference type="Proteomes" id="UP000032568"/>
    </source>
</evidence>
<dbReference type="PANTHER" id="PTHR33361">
    <property type="entry name" value="GLR0591 PROTEIN"/>
    <property type="match status" value="1"/>
</dbReference>
<dbReference type="InterPro" id="IPR010281">
    <property type="entry name" value="DUF885"/>
</dbReference>